<evidence type="ECO:0008006" key="3">
    <source>
        <dbReference type="Google" id="ProtNLM"/>
    </source>
</evidence>
<keyword evidence="2" id="KW-1185">Reference proteome</keyword>
<gene>
    <name evidence="1" type="ORF">KK1_041382</name>
</gene>
<dbReference type="Gramene" id="C.cajan_39698.t">
    <property type="protein sequence ID" value="C.cajan_39698.t.cds1"/>
    <property type="gene ID" value="C.cajan_39698"/>
</dbReference>
<protein>
    <recommendedName>
        <fullName evidence="3">RNase H type-1 domain-containing protein</fullName>
    </recommendedName>
</protein>
<reference evidence="1" key="1">
    <citation type="journal article" date="2012" name="Nat. Biotechnol.">
        <title>Draft genome sequence of pigeonpea (Cajanus cajan), an orphan legume crop of resource-poor farmers.</title>
        <authorList>
            <person name="Varshney R.K."/>
            <person name="Chen W."/>
            <person name="Li Y."/>
            <person name="Bharti A.K."/>
            <person name="Saxena R.K."/>
            <person name="Schlueter J.A."/>
            <person name="Donoghue M.T."/>
            <person name="Azam S."/>
            <person name="Fan G."/>
            <person name="Whaley A.M."/>
            <person name="Farmer A.D."/>
            <person name="Sheridan J."/>
            <person name="Iwata A."/>
            <person name="Tuteja R."/>
            <person name="Penmetsa R.V."/>
            <person name="Wu W."/>
            <person name="Upadhyaya H.D."/>
            <person name="Yang S.P."/>
            <person name="Shah T."/>
            <person name="Saxena K.B."/>
            <person name="Michael T."/>
            <person name="McCombie W.R."/>
            <person name="Yang B."/>
            <person name="Zhang G."/>
            <person name="Yang H."/>
            <person name="Wang J."/>
            <person name="Spillane C."/>
            <person name="Cook D.R."/>
            <person name="May G.D."/>
            <person name="Xu X."/>
            <person name="Jackson S.A."/>
        </authorList>
    </citation>
    <scope>NUCLEOTIDE SEQUENCE [LARGE SCALE GENOMIC DNA]</scope>
</reference>
<dbReference type="EMBL" id="KQ484107">
    <property type="protein sequence ID" value="KYP37422.1"/>
    <property type="molecule type" value="Genomic_DNA"/>
</dbReference>
<name>A0A151R4I7_CAJCA</name>
<dbReference type="Proteomes" id="UP000075243">
    <property type="component" value="Unassembled WGS sequence"/>
</dbReference>
<proteinExistence type="predicted"/>
<evidence type="ECO:0000313" key="1">
    <source>
        <dbReference type="EMBL" id="KYP37422.1"/>
    </source>
</evidence>
<dbReference type="AlphaFoldDB" id="A0A151R4I7"/>
<sequence>MKKFLGNIHPQRNLIIKLVDCHSSTCDFLKCNIDGGGRGSPNLFTSGRLFQDHNGAFLGGFVAYLDTKDTLHAKLVVVMMM</sequence>
<evidence type="ECO:0000313" key="2">
    <source>
        <dbReference type="Proteomes" id="UP000075243"/>
    </source>
</evidence>
<accession>A0A151R4I7</accession>
<organism evidence="1 2">
    <name type="scientific">Cajanus cajan</name>
    <name type="common">Pigeon pea</name>
    <name type="synonym">Cajanus indicus</name>
    <dbReference type="NCBI Taxonomy" id="3821"/>
    <lineage>
        <taxon>Eukaryota</taxon>
        <taxon>Viridiplantae</taxon>
        <taxon>Streptophyta</taxon>
        <taxon>Embryophyta</taxon>
        <taxon>Tracheophyta</taxon>
        <taxon>Spermatophyta</taxon>
        <taxon>Magnoliopsida</taxon>
        <taxon>eudicotyledons</taxon>
        <taxon>Gunneridae</taxon>
        <taxon>Pentapetalae</taxon>
        <taxon>rosids</taxon>
        <taxon>fabids</taxon>
        <taxon>Fabales</taxon>
        <taxon>Fabaceae</taxon>
        <taxon>Papilionoideae</taxon>
        <taxon>50 kb inversion clade</taxon>
        <taxon>NPAAA clade</taxon>
        <taxon>indigoferoid/millettioid clade</taxon>
        <taxon>Phaseoleae</taxon>
        <taxon>Cajanus</taxon>
    </lineage>
</organism>